<dbReference type="PANTHER" id="PTHR46890:SF48">
    <property type="entry name" value="RNA-DIRECTED DNA POLYMERASE"/>
    <property type="match status" value="1"/>
</dbReference>
<evidence type="ECO:0000313" key="2">
    <source>
        <dbReference type="RefSeq" id="XP_071923061.1"/>
    </source>
</evidence>
<evidence type="ECO:0008006" key="3">
    <source>
        <dbReference type="Google" id="ProtNLM"/>
    </source>
</evidence>
<organism evidence="1 2">
    <name type="scientific">Coffea arabica</name>
    <name type="common">Arabian coffee</name>
    <dbReference type="NCBI Taxonomy" id="13443"/>
    <lineage>
        <taxon>Eukaryota</taxon>
        <taxon>Viridiplantae</taxon>
        <taxon>Streptophyta</taxon>
        <taxon>Embryophyta</taxon>
        <taxon>Tracheophyta</taxon>
        <taxon>Spermatophyta</taxon>
        <taxon>Magnoliopsida</taxon>
        <taxon>eudicotyledons</taxon>
        <taxon>Gunneridae</taxon>
        <taxon>Pentapetalae</taxon>
        <taxon>asterids</taxon>
        <taxon>lamiids</taxon>
        <taxon>Gentianales</taxon>
        <taxon>Rubiaceae</taxon>
        <taxon>Ixoroideae</taxon>
        <taxon>Gardenieae complex</taxon>
        <taxon>Bertiereae - Coffeeae clade</taxon>
        <taxon>Coffeeae</taxon>
        <taxon>Coffea</taxon>
    </lineage>
</organism>
<dbReference type="InterPro" id="IPR036691">
    <property type="entry name" value="Endo/exonu/phosph_ase_sf"/>
</dbReference>
<protein>
    <recommendedName>
        <fullName evidence="3">Reverse transcriptase domain-containing protein</fullName>
    </recommendedName>
</protein>
<name>A0ABM4VU48_COFAR</name>
<keyword evidence="1" id="KW-1185">Reference proteome</keyword>
<gene>
    <name evidence="2" type="primary">LOC140015081</name>
</gene>
<evidence type="ECO:0000313" key="1">
    <source>
        <dbReference type="Proteomes" id="UP001652660"/>
    </source>
</evidence>
<dbReference type="PANTHER" id="PTHR46890">
    <property type="entry name" value="NON-LTR RETROLELEMENT REVERSE TRANSCRIPTASE-LIKE PROTEIN-RELATED"/>
    <property type="match status" value="1"/>
</dbReference>
<dbReference type="Gene3D" id="3.60.10.10">
    <property type="entry name" value="Endonuclease/exonuclease/phosphatase"/>
    <property type="match status" value="1"/>
</dbReference>
<dbReference type="SUPFAM" id="SSF56219">
    <property type="entry name" value="DNase I-like"/>
    <property type="match status" value="1"/>
</dbReference>
<dbReference type="GeneID" id="140015081"/>
<proteinExistence type="predicted"/>
<accession>A0ABM4VU48</accession>
<reference evidence="2" key="1">
    <citation type="submission" date="2025-08" db="UniProtKB">
        <authorList>
            <consortium name="RefSeq"/>
        </authorList>
    </citation>
    <scope>IDENTIFICATION</scope>
    <source>
        <tissue evidence="2">Leaves</tissue>
    </source>
</reference>
<sequence>MRAVVWNFRDAGSPLTVSQLEEVVRLHSPELVFLAETKNKKYVMNKIRMRLRYDNLFVVDPIGRAGGLAVVWRKDLVVKRVLSTEFTIELNVERKGTEKDWWFVGILVLKRFPELGVIIGMKRGRLRKDLIGFCVVGTGAEIMISRIKKEIAKVHMGQQADKKGRLSALERQLTEAYKKEETYWGQNTKVQWLKEEDRNTKYFHAMIEEKRRRNNISILQRGDGTWCKSEGEVEGEINEYFRKVFTSNNPRQFDAILSGIPRMITGQMNNKLTKPVSEMEVRKSVLFLHPNKAPGLDAINETIITLIPKVGSPISVSQYRPISLYNVVYRIISKVLVNRLKSFLKHCISSNQSAFIPDRQIIDNIVVAHENDTLLFCRASLEEARQVMRILETYEAVSGQKINTDKSSVFFSKNTEECKKISIQLYQGQGVGEAQRLERKIVEPNWKGGYPRAYIRKYVVKWQGFGGGRVKGGERLTGWNEGSWLQEVLERGARKKVGDGRTVHIWKDRWLSDGGSGMVATQKPANCSVQRVYELIQNEEWNTAVMETILSKEDCRKIEGIPISLCAGKDKLVWPFTKTGQYSVKSGYMLARDMRGKWRSKE</sequence>
<dbReference type="InterPro" id="IPR052343">
    <property type="entry name" value="Retrotransposon-Effector_Assoc"/>
</dbReference>
<dbReference type="RefSeq" id="XP_071923061.1">
    <property type="nucleotide sequence ID" value="XM_072066960.1"/>
</dbReference>
<dbReference type="Proteomes" id="UP001652660">
    <property type="component" value="Chromosome 10e"/>
</dbReference>